<protein>
    <submittedName>
        <fullName evidence="5">Acetoacetyl-CoA synthetase</fullName>
    </submittedName>
</protein>
<keyword evidence="6" id="KW-1185">Reference proteome</keyword>
<dbReference type="AlphaFoldDB" id="A0A4Y2FXP3"/>
<comment type="similarity">
    <text evidence="1">Belongs to the ATP-dependent AMP-binding enzyme family.</text>
</comment>
<dbReference type="Pfam" id="PF00501">
    <property type="entry name" value="AMP-binding"/>
    <property type="match status" value="1"/>
</dbReference>
<dbReference type="InterPro" id="IPR032387">
    <property type="entry name" value="ACAS_N"/>
</dbReference>
<dbReference type="GO" id="GO:0030729">
    <property type="term" value="F:acetoacetate-CoA ligase activity"/>
    <property type="evidence" value="ECO:0007669"/>
    <property type="project" value="TreeGrafter"/>
</dbReference>
<feature type="domain" description="Acetyl-coenzyme A synthetase N-terminal" evidence="4">
    <location>
        <begin position="44"/>
        <end position="101"/>
    </location>
</feature>
<feature type="domain" description="AMP-dependent synthetase/ligase" evidence="3">
    <location>
        <begin position="104"/>
        <end position="433"/>
    </location>
</feature>
<dbReference type="InterPro" id="IPR042099">
    <property type="entry name" value="ANL_N_sf"/>
</dbReference>
<feature type="transmembrane region" description="Helical" evidence="2">
    <location>
        <begin position="162"/>
        <end position="182"/>
    </location>
</feature>
<dbReference type="OrthoDB" id="10253869at2759"/>
<keyword evidence="2" id="KW-0472">Membrane</keyword>
<accession>A0A4Y2FXP3</accession>
<keyword evidence="2" id="KW-1133">Transmembrane helix</keyword>
<proteinExistence type="inferred from homology"/>
<name>A0A4Y2FXP3_ARAVE</name>
<comment type="caution">
    <text evidence="5">The sequence shown here is derived from an EMBL/GenBank/DDBJ whole genome shotgun (WGS) entry which is preliminary data.</text>
</comment>
<reference evidence="5 6" key="1">
    <citation type="journal article" date="2019" name="Sci. Rep.">
        <title>Orb-weaving spider Araneus ventricosus genome elucidates the spidroin gene catalogue.</title>
        <authorList>
            <person name="Kono N."/>
            <person name="Nakamura H."/>
            <person name="Ohtoshi R."/>
            <person name="Moran D.A.P."/>
            <person name="Shinohara A."/>
            <person name="Yoshida Y."/>
            <person name="Fujiwara M."/>
            <person name="Mori M."/>
            <person name="Tomita M."/>
            <person name="Arakawa K."/>
        </authorList>
    </citation>
    <scope>NUCLEOTIDE SEQUENCE [LARGE SCALE GENOMIC DNA]</scope>
</reference>
<dbReference type="PROSITE" id="PS00455">
    <property type="entry name" value="AMP_BINDING"/>
    <property type="match status" value="1"/>
</dbReference>
<organism evidence="5 6">
    <name type="scientific">Araneus ventricosus</name>
    <name type="common">Orbweaver spider</name>
    <name type="synonym">Epeira ventricosa</name>
    <dbReference type="NCBI Taxonomy" id="182803"/>
    <lineage>
        <taxon>Eukaryota</taxon>
        <taxon>Metazoa</taxon>
        <taxon>Ecdysozoa</taxon>
        <taxon>Arthropoda</taxon>
        <taxon>Chelicerata</taxon>
        <taxon>Arachnida</taxon>
        <taxon>Araneae</taxon>
        <taxon>Araneomorphae</taxon>
        <taxon>Entelegynae</taxon>
        <taxon>Araneoidea</taxon>
        <taxon>Araneidae</taxon>
        <taxon>Araneus</taxon>
    </lineage>
</organism>
<dbReference type="PANTHER" id="PTHR42921:SF1">
    <property type="entry name" value="ACETOACETYL-COA SYNTHETASE"/>
    <property type="match status" value="1"/>
</dbReference>
<keyword evidence="2" id="KW-0812">Transmembrane</keyword>
<evidence type="ECO:0000313" key="5">
    <source>
        <dbReference type="EMBL" id="GBM46103.1"/>
    </source>
</evidence>
<dbReference type="InterPro" id="IPR000873">
    <property type="entry name" value="AMP-dep_synth/lig_dom"/>
</dbReference>
<dbReference type="PANTHER" id="PTHR42921">
    <property type="entry name" value="ACETOACETYL-COA SYNTHETASE"/>
    <property type="match status" value="1"/>
</dbReference>
<evidence type="ECO:0000256" key="2">
    <source>
        <dbReference type="SAM" id="Phobius"/>
    </source>
</evidence>
<dbReference type="Gene3D" id="3.40.50.12780">
    <property type="entry name" value="N-terminal domain of ligase-like"/>
    <property type="match status" value="1"/>
</dbReference>
<evidence type="ECO:0000259" key="3">
    <source>
        <dbReference type="Pfam" id="PF00501"/>
    </source>
</evidence>
<dbReference type="Proteomes" id="UP000499080">
    <property type="component" value="Unassembled WGS sequence"/>
</dbReference>
<evidence type="ECO:0000259" key="4">
    <source>
        <dbReference type="Pfam" id="PF16177"/>
    </source>
</evidence>
<dbReference type="SUPFAM" id="SSF56801">
    <property type="entry name" value="Acetyl-CoA synthetase-like"/>
    <property type="match status" value="1"/>
</dbReference>
<dbReference type="InterPro" id="IPR020845">
    <property type="entry name" value="AMP-binding_CS"/>
</dbReference>
<evidence type="ECO:0000313" key="6">
    <source>
        <dbReference type="Proteomes" id="UP000499080"/>
    </source>
</evidence>
<dbReference type="EMBL" id="BGPR01001123">
    <property type="protein sequence ID" value="GBM46103.1"/>
    <property type="molecule type" value="Genomic_DNA"/>
</dbReference>
<gene>
    <name evidence="5" type="primary">AACS_21</name>
    <name evidence="5" type="ORF">AVEN_236121_1</name>
</gene>
<dbReference type="Pfam" id="PF16177">
    <property type="entry name" value="ACAS_N"/>
    <property type="match status" value="1"/>
</dbReference>
<evidence type="ECO:0000256" key="1">
    <source>
        <dbReference type="ARBA" id="ARBA00006432"/>
    </source>
</evidence>
<sequence>MSTINQNFVNVQMMWKAISIDYRKQRKRFLSILEEKYNAKIGDYWDFHKWSVEHLEEFWAEIWDFSGILYSQNFEKVIDLSVPMSAVPNWFEGAKLNFAENLLKNRDDRTALMMTGEERETRTMTYNEVYETAQLYAAAFRKFGIKKGDRITCFMSNREEPIFAMIGAVSIGAIWTGALPLIGAEAALSRFKLVGPRIMITVDRFRNSGEEIEMLHKVQKIAAELQCLEKVIIVPSKEESKLKDISGIRNSCFLDEFLQLGYEEDGSVPPIVFEQLPLSYPVFISYTSGTTGLPKPVVHGSGCLLEVAKVHCLSREPGGAYSFLSMSPVGWASWNMTAAYLFSGITVILYEGVPYFLSPTYIWDLVDKFQLSTLFLSPSALDELEKRNYVPTDKHSLASLGVIVAGASVVKPNNYDFVYNKIKKNVIFFSGYGKEYFATSYSARPNGLP</sequence>